<organism evidence="2 3">
    <name type="scientific">Paragonimus westermani</name>
    <dbReference type="NCBI Taxonomy" id="34504"/>
    <lineage>
        <taxon>Eukaryota</taxon>
        <taxon>Metazoa</taxon>
        <taxon>Spiralia</taxon>
        <taxon>Lophotrochozoa</taxon>
        <taxon>Platyhelminthes</taxon>
        <taxon>Trematoda</taxon>
        <taxon>Digenea</taxon>
        <taxon>Plagiorchiida</taxon>
        <taxon>Troglotremata</taxon>
        <taxon>Troglotrematidae</taxon>
        <taxon>Paragonimus</taxon>
    </lineage>
</organism>
<feature type="transmembrane region" description="Helical" evidence="1">
    <location>
        <begin position="510"/>
        <end position="534"/>
    </location>
</feature>
<sequence length="935" mass="105021">MDLSSSGQQADFSGGIFQHVPFQGTAWIWSVAQSGFTQPSVVVMLVVISLTIFFIVGFLLCTLVRPAKKEAPKQLSENQQLLDDCSEPSLPKTLDCLPLEDRLNQDGSTDLWNLVSADLKEELARRRNTSDLTEEFSEPLKLIDRSKAIENASAEQNYNCNPPVEKTFLSSTSSTTTSKSKMKFQRRIVLLASLSALFMICLIGHMVSLTMAVRSERRITGIVQYLPVMSRLLAQDVGEFGNFSLDSLFNLTCVHIINDAGRTDNGSRLQHLVSHAKQLVAEAVACLVLKCQGETSHDLQLFAPNGSDTSLANSLLHGFDVVIERINRLNKAALVLNSEFIHSVTRAWYTYQKGLWSISSTTAIPELPFFQQPLEVWKQYPWFNRTYNVICEHLSRKTLIHFSNCDQVSQFLHDLLNYTTSVPLLLPSKSLDTVIQYTFIPRALGMQESFEQWLPVMTDLPGQGALFLLRTYLKPELQLLKTRIDVLMRSVSTTQLTLNVLQYGHMFDSAMIIVFVLCAVCGLFVFVFIVTLIVRQAKRYHEYFHHPRDRPNETDSTLLRSPRKPSPNCSILITLCVLVFLCLILALIGVVFGYASGLVESQLCVYLFNGQAQTSADKVLTERLKIVVGMSKAMREITSIPRLNPTIPYPILNTLDSDYRAGHRSLIQSLHWENPANFTALLSSGWFNKTLNWLWDVDVRNKLFSADISSKIPKLSLTDIFNQAKKTTKLENSFDQLYVGYVTDYLNDAGPPFFRNLSETLKQINSLEALHLATVYGKLDTLQMAYVTKYTLVDETLATIDMNKMVIGPVSTMVANASVALDNLNKMSNIQIIRLLDQVVSVGWPRIQPTVYSHLIPFLLNLLSDLIPFPGLRAIYHQAISPVCLNPNERSRTSVELSNSPSFYAVSHEMRHIGTGLFVSAFSLILAMLLSVLLL</sequence>
<reference evidence="2 3" key="1">
    <citation type="journal article" date="2019" name="Gigascience">
        <title>Whole-genome sequence of the oriental lung fluke Paragonimus westermani.</title>
        <authorList>
            <person name="Oey H."/>
            <person name="Zakrzewski M."/>
            <person name="Narain K."/>
            <person name="Devi K.R."/>
            <person name="Agatsuma T."/>
            <person name="Nawaratna S."/>
            <person name="Gobert G.N."/>
            <person name="Jones M.K."/>
            <person name="Ragan M.A."/>
            <person name="McManus D.P."/>
            <person name="Krause L."/>
        </authorList>
    </citation>
    <scope>NUCLEOTIDE SEQUENCE [LARGE SCALE GENOMIC DNA]</scope>
    <source>
        <strain evidence="2 3">IND2009</strain>
    </source>
</reference>
<keyword evidence="1" id="KW-0812">Transmembrane</keyword>
<dbReference type="Proteomes" id="UP000324629">
    <property type="component" value="Unassembled WGS sequence"/>
</dbReference>
<feature type="transmembrane region" description="Helical" evidence="1">
    <location>
        <begin position="188"/>
        <end position="207"/>
    </location>
</feature>
<feature type="transmembrane region" description="Helical" evidence="1">
    <location>
        <begin position="569"/>
        <end position="595"/>
    </location>
</feature>
<accession>A0A5J4NQF9</accession>
<proteinExistence type="predicted"/>
<name>A0A5J4NQF9_9TREM</name>
<keyword evidence="1" id="KW-0472">Membrane</keyword>
<evidence type="ECO:0000313" key="2">
    <source>
        <dbReference type="EMBL" id="KAA3677845.1"/>
    </source>
</evidence>
<comment type="caution">
    <text evidence="2">The sequence shown here is derived from an EMBL/GenBank/DDBJ whole genome shotgun (WGS) entry which is preliminary data.</text>
</comment>
<dbReference type="EMBL" id="QNGE01001323">
    <property type="protein sequence ID" value="KAA3677845.1"/>
    <property type="molecule type" value="Genomic_DNA"/>
</dbReference>
<feature type="transmembrane region" description="Helical" evidence="1">
    <location>
        <begin position="913"/>
        <end position="934"/>
    </location>
</feature>
<protein>
    <submittedName>
        <fullName evidence="2">Uncharacterized protein</fullName>
    </submittedName>
</protein>
<keyword evidence="1" id="KW-1133">Transmembrane helix</keyword>
<dbReference type="AlphaFoldDB" id="A0A5J4NQF9"/>
<feature type="transmembrane region" description="Helical" evidence="1">
    <location>
        <begin position="41"/>
        <end position="64"/>
    </location>
</feature>
<gene>
    <name evidence="2" type="ORF">DEA37_0008292</name>
</gene>
<keyword evidence="3" id="KW-1185">Reference proteome</keyword>
<evidence type="ECO:0000256" key="1">
    <source>
        <dbReference type="SAM" id="Phobius"/>
    </source>
</evidence>
<evidence type="ECO:0000313" key="3">
    <source>
        <dbReference type="Proteomes" id="UP000324629"/>
    </source>
</evidence>